<dbReference type="EMBL" id="GBXM01035869">
    <property type="protein sequence ID" value="JAH72708.1"/>
    <property type="molecule type" value="Transcribed_RNA"/>
</dbReference>
<organism evidence="1">
    <name type="scientific">Anguilla anguilla</name>
    <name type="common">European freshwater eel</name>
    <name type="synonym">Muraena anguilla</name>
    <dbReference type="NCBI Taxonomy" id="7936"/>
    <lineage>
        <taxon>Eukaryota</taxon>
        <taxon>Metazoa</taxon>
        <taxon>Chordata</taxon>
        <taxon>Craniata</taxon>
        <taxon>Vertebrata</taxon>
        <taxon>Euteleostomi</taxon>
        <taxon>Actinopterygii</taxon>
        <taxon>Neopterygii</taxon>
        <taxon>Teleostei</taxon>
        <taxon>Anguilliformes</taxon>
        <taxon>Anguillidae</taxon>
        <taxon>Anguilla</taxon>
    </lineage>
</organism>
<evidence type="ECO:0000313" key="1">
    <source>
        <dbReference type="EMBL" id="JAH72708.1"/>
    </source>
</evidence>
<dbReference type="AlphaFoldDB" id="A0A0E9V624"/>
<proteinExistence type="predicted"/>
<accession>A0A0E9V624</accession>
<reference evidence="1" key="1">
    <citation type="submission" date="2014-11" db="EMBL/GenBank/DDBJ databases">
        <authorList>
            <person name="Amaro Gonzalez C."/>
        </authorList>
    </citation>
    <scope>NUCLEOTIDE SEQUENCE</scope>
</reference>
<name>A0A0E9V624_ANGAN</name>
<sequence length="44" mass="4882">MILYPYFDPGCKIFNLGGGSIISVCLYYGVICSKTGCLHWDFSV</sequence>
<protein>
    <submittedName>
        <fullName evidence="1">Uncharacterized protein</fullName>
    </submittedName>
</protein>
<reference evidence="1" key="2">
    <citation type="journal article" date="2015" name="Fish Shellfish Immunol.">
        <title>Early steps in the European eel (Anguilla anguilla)-Vibrio vulnificus interaction in the gills: Role of the RtxA13 toxin.</title>
        <authorList>
            <person name="Callol A."/>
            <person name="Pajuelo D."/>
            <person name="Ebbesson L."/>
            <person name="Teles M."/>
            <person name="MacKenzie S."/>
            <person name="Amaro C."/>
        </authorList>
    </citation>
    <scope>NUCLEOTIDE SEQUENCE</scope>
</reference>